<dbReference type="RefSeq" id="XP_016758567.1">
    <property type="nucleotide sequence ID" value="XM_016902343.1"/>
</dbReference>
<evidence type="ECO:0000256" key="5">
    <source>
        <dbReference type="ARBA" id="ARBA00022989"/>
    </source>
</evidence>
<gene>
    <name evidence="7" type="primary">DLT1</name>
    <name evidence="8" type="ORF">SEPMUDRAFT_13018</name>
</gene>
<evidence type="ECO:0000256" key="7">
    <source>
        <dbReference type="RuleBase" id="RU367100"/>
    </source>
</evidence>
<evidence type="ECO:0000256" key="2">
    <source>
        <dbReference type="ARBA" id="ARBA00005550"/>
    </source>
</evidence>
<dbReference type="AlphaFoldDB" id="N1QDY6"/>
<keyword evidence="4 7" id="KW-0812">Transmembrane</keyword>
<protein>
    <recommendedName>
        <fullName evidence="3 7">Defect at low temperature protein 1</fullName>
    </recommendedName>
</protein>
<comment type="similarity">
    <text evidence="2 7">Belongs to the DLT1 family.</text>
</comment>
<evidence type="ECO:0000256" key="1">
    <source>
        <dbReference type="ARBA" id="ARBA00002489"/>
    </source>
</evidence>
<evidence type="ECO:0000313" key="9">
    <source>
        <dbReference type="Proteomes" id="UP000016931"/>
    </source>
</evidence>
<dbReference type="PANTHER" id="PTHR40021">
    <property type="entry name" value="DEFECT AT LOW TEMPERATURE PROTEIN 1"/>
    <property type="match status" value="1"/>
</dbReference>
<dbReference type="EMBL" id="KB456267">
    <property type="protein sequence ID" value="EMF10446.1"/>
    <property type="molecule type" value="Genomic_DNA"/>
</dbReference>
<proteinExistence type="inferred from homology"/>
<dbReference type="InterPro" id="IPR038869">
    <property type="entry name" value="DLT1"/>
</dbReference>
<dbReference type="PANTHER" id="PTHR40021:SF1">
    <property type="entry name" value="DEFECT AT LOW TEMPERATURE PROTEIN 1"/>
    <property type="match status" value="1"/>
</dbReference>
<evidence type="ECO:0000256" key="4">
    <source>
        <dbReference type="ARBA" id="ARBA00022692"/>
    </source>
</evidence>
<evidence type="ECO:0000256" key="6">
    <source>
        <dbReference type="ARBA" id="ARBA00023136"/>
    </source>
</evidence>
<keyword evidence="5 7" id="KW-1133">Transmembrane helix</keyword>
<dbReference type="Proteomes" id="UP000016931">
    <property type="component" value="Unassembled WGS sequence"/>
</dbReference>
<feature type="transmembrane region" description="Helical" evidence="7">
    <location>
        <begin position="37"/>
        <end position="59"/>
    </location>
</feature>
<keyword evidence="6 7" id="KW-0472">Membrane</keyword>
<comment type="function">
    <text evidence="1 7">Required for growth under high-pressure and low-temperature conditions.</text>
</comment>
<dbReference type="HOGENOM" id="CLU_022833_0_0_1"/>
<keyword evidence="9" id="KW-1185">Reference proteome</keyword>
<accession>N1QDY6</accession>
<feature type="non-terminal residue" evidence="8">
    <location>
        <position position="301"/>
    </location>
</feature>
<dbReference type="GO" id="GO:0016020">
    <property type="term" value="C:membrane"/>
    <property type="evidence" value="ECO:0007669"/>
    <property type="project" value="UniProtKB-SubCell"/>
</dbReference>
<dbReference type="OrthoDB" id="4096362at2759"/>
<comment type="subcellular location">
    <subcellularLocation>
        <location evidence="7">Membrane</location>
        <topology evidence="7">Multi-pass membrane protein</topology>
    </subcellularLocation>
</comment>
<dbReference type="eggNOG" id="ENOG502RAJJ">
    <property type="taxonomic scope" value="Eukaryota"/>
</dbReference>
<reference evidence="8 9" key="1">
    <citation type="journal article" date="2012" name="PLoS Pathog.">
        <title>Diverse lifestyles and strategies of plant pathogenesis encoded in the genomes of eighteen Dothideomycetes fungi.</title>
        <authorList>
            <person name="Ohm R.A."/>
            <person name="Feau N."/>
            <person name="Henrissat B."/>
            <person name="Schoch C.L."/>
            <person name="Horwitz B.A."/>
            <person name="Barry K.W."/>
            <person name="Condon B.J."/>
            <person name="Copeland A.C."/>
            <person name="Dhillon B."/>
            <person name="Glaser F."/>
            <person name="Hesse C.N."/>
            <person name="Kosti I."/>
            <person name="LaButti K."/>
            <person name="Lindquist E.A."/>
            <person name="Lucas S."/>
            <person name="Salamov A.A."/>
            <person name="Bradshaw R.E."/>
            <person name="Ciuffetti L."/>
            <person name="Hamelin R.C."/>
            <person name="Kema G.H.J."/>
            <person name="Lawrence C."/>
            <person name="Scott J.A."/>
            <person name="Spatafora J.W."/>
            <person name="Turgeon B.G."/>
            <person name="de Wit P.J.G.M."/>
            <person name="Zhong S."/>
            <person name="Goodwin S.B."/>
            <person name="Grigoriev I.V."/>
        </authorList>
    </citation>
    <scope>NUCLEOTIDE SEQUENCE [LARGE SCALE GENOMIC DNA]</scope>
    <source>
        <strain evidence="8 9">SO2202</strain>
    </source>
</reference>
<dbReference type="GeneID" id="27899480"/>
<dbReference type="OMA" id="SHYEYAR"/>
<feature type="non-terminal residue" evidence="8">
    <location>
        <position position="1"/>
    </location>
</feature>
<evidence type="ECO:0000313" key="8">
    <source>
        <dbReference type="EMBL" id="EMF10446.1"/>
    </source>
</evidence>
<dbReference type="STRING" id="692275.N1QDY6"/>
<feature type="transmembrane region" description="Helical" evidence="7">
    <location>
        <begin position="12"/>
        <end position="31"/>
    </location>
</feature>
<evidence type="ECO:0000256" key="3">
    <source>
        <dbReference type="ARBA" id="ARBA00021353"/>
    </source>
</evidence>
<organism evidence="8 9">
    <name type="scientific">Sphaerulina musiva (strain SO2202)</name>
    <name type="common">Poplar stem canker fungus</name>
    <name type="synonym">Septoria musiva</name>
    <dbReference type="NCBI Taxonomy" id="692275"/>
    <lineage>
        <taxon>Eukaryota</taxon>
        <taxon>Fungi</taxon>
        <taxon>Dikarya</taxon>
        <taxon>Ascomycota</taxon>
        <taxon>Pezizomycotina</taxon>
        <taxon>Dothideomycetes</taxon>
        <taxon>Dothideomycetidae</taxon>
        <taxon>Mycosphaerellales</taxon>
        <taxon>Mycosphaerellaceae</taxon>
        <taxon>Sphaerulina</taxon>
    </lineage>
</organism>
<name>N1QDY6_SPHMS</name>
<sequence length="301" mass="33365">IFRVFYSLTYTTLYLLTLVFLAISPVTMIYSSLTQNAFQYTFMIGSVIILTAIIAVCLYSSRLYTNKRVLSDVGKSYVPIEEGEVGKAVRKMIVKQLDRSAIVAWESRPRDLYGEILLARQEGILPMETESFDVNDCMVGSEIQIDPAHPPWGDIQHPGWSSPSHRNDNRNPDVQFADVIAELPNLIEARAVSLAPPDPTMTPVQGAPRAADPAVVGLLTRPPNMALRDYLTQLGYLGLVQPPSLGQNFVSQYEKARFGFLPVSVNGFDKLMTTFAQLLAGMTTLNPDIVHEIRAQTNDDA</sequence>